<dbReference type="EMBL" id="UXUI01008814">
    <property type="protein sequence ID" value="VDD92439.1"/>
    <property type="molecule type" value="Genomic_DNA"/>
</dbReference>
<gene>
    <name evidence="1" type="ORF">EVEC_LOCUS7190</name>
</gene>
<sequence length="149" mass="16714">MEMRPNANLNLPQIVLVAQNGNLRPPLPETLIPELKVMLENLFEETSKKRPTLCKKQLVIDSDRIETVDFTAPHSTLQRNPSFRQISGEQWSELRAQWKSFASRNMSKLTMNKAAAVAHFVAAFQICTVSGVDVKVTTSIQSLQCGSFL</sequence>
<evidence type="ECO:0000313" key="2">
    <source>
        <dbReference type="Proteomes" id="UP000274131"/>
    </source>
</evidence>
<evidence type="ECO:0000313" key="1">
    <source>
        <dbReference type="EMBL" id="VDD92439.1"/>
    </source>
</evidence>
<evidence type="ECO:0000313" key="3">
    <source>
        <dbReference type="WBParaSite" id="EVEC_0000770601-mRNA-1"/>
    </source>
</evidence>
<accession>A0A0N4VB10</accession>
<dbReference type="AlphaFoldDB" id="A0A0N4VB10"/>
<reference evidence="1 2" key="2">
    <citation type="submission" date="2018-10" db="EMBL/GenBank/DDBJ databases">
        <authorList>
            <consortium name="Pathogen Informatics"/>
        </authorList>
    </citation>
    <scope>NUCLEOTIDE SEQUENCE [LARGE SCALE GENOMIC DNA]</scope>
</reference>
<reference evidence="3" key="1">
    <citation type="submission" date="2017-02" db="UniProtKB">
        <authorList>
            <consortium name="WormBaseParasite"/>
        </authorList>
    </citation>
    <scope>IDENTIFICATION</scope>
</reference>
<organism evidence="3">
    <name type="scientific">Enterobius vermicularis</name>
    <name type="common">Human pinworm</name>
    <dbReference type="NCBI Taxonomy" id="51028"/>
    <lineage>
        <taxon>Eukaryota</taxon>
        <taxon>Metazoa</taxon>
        <taxon>Ecdysozoa</taxon>
        <taxon>Nematoda</taxon>
        <taxon>Chromadorea</taxon>
        <taxon>Rhabditida</taxon>
        <taxon>Spirurina</taxon>
        <taxon>Oxyuridomorpha</taxon>
        <taxon>Oxyuroidea</taxon>
        <taxon>Oxyuridae</taxon>
        <taxon>Enterobius</taxon>
    </lineage>
</organism>
<dbReference type="WBParaSite" id="EVEC_0000770601-mRNA-1">
    <property type="protein sequence ID" value="EVEC_0000770601-mRNA-1"/>
    <property type="gene ID" value="EVEC_0000770601"/>
</dbReference>
<keyword evidence="2" id="KW-1185">Reference proteome</keyword>
<protein>
    <submittedName>
        <fullName evidence="1 3">Uncharacterized protein</fullName>
    </submittedName>
</protein>
<name>A0A0N4VB10_ENTVE</name>
<dbReference type="Proteomes" id="UP000274131">
    <property type="component" value="Unassembled WGS sequence"/>
</dbReference>
<proteinExistence type="predicted"/>